<dbReference type="Gene3D" id="3.40.50.720">
    <property type="entry name" value="NAD(P)-binding Rossmann-like Domain"/>
    <property type="match status" value="1"/>
</dbReference>
<dbReference type="Proteomes" id="UP000054018">
    <property type="component" value="Unassembled WGS sequence"/>
</dbReference>
<organism evidence="2 3">
    <name type="scientific">Pisolithus microcarpus 441</name>
    <dbReference type="NCBI Taxonomy" id="765257"/>
    <lineage>
        <taxon>Eukaryota</taxon>
        <taxon>Fungi</taxon>
        <taxon>Dikarya</taxon>
        <taxon>Basidiomycota</taxon>
        <taxon>Agaricomycotina</taxon>
        <taxon>Agaricomycetes</taxon>
        <taxon>Agaricomycetidae</taxon>
        <taxon>Boletales</taxon>
        <taxon>Sclerodermatineae</taxon>
        <taxon>Pisolithaceae</taxon>
        <taxon>Pisolithus</taxon>
    </lineage>
</organism>
<proteinExistence type="predicted"/>
<evidence type="ECO:0000313" key="2">
    <source>
        <dbReference type="EMBL" id="KIK26055.1"/>
    </source>
</evidence>
<dbReference type="SUPFAM" id="SSF50129">
    <property type="entry name" value="GroES-like"/>
    <property type="match status" value="1"/>
</dbReference>
<reference evidence="3" key="2">
    <citation type="submission" date="2015-01" db="EMBL/GenBank/DDBJ databases">
        <title>Evolutionary Origins and Diversification of the Mycorrhizal Mutualists.</title>
        <authorList>
            <consortium name="DOE Joint Genome Institute"/>
            <consortium name="Mycorrhizal Genomics Consortium"/>
            <person name="Kohler A."/>
            <person name="Kuo A."/>
            <person name="Nagy L.G."/>
            <person name="Floudas D."/>
            <person name="Copeland A."/>
            <person name="Barry K.W."/>
            <person name="Cichocki N."/>
            <person name="Veneault-Fourrey C."/>
            <person name="LaButti K."/>
            <person name="Lindquist E.A."/>
            <person name="Lipzen A."/>
            <person name="Lundell T."/>
            <person name="Morin E."/>
            <person name="Murat C."/>
            <person name="Riley R."/>
            <person name="Ohm R."/>
            <person name="Sun H."/>
            <person name="Tunlid A."/>
            <person name="Henrissat B."/>
            <person name="Grigoriev I.V."/>
            <person name="Hibbett D.S."/>
            <person name="Martin F."/>
        </authorList>
    </citation>
    <scope>NUCLEOTIDE SEQUENCE [LARGE SCALE GENOMIC DNA]</scope>
    <source>
        <strain evidence="3">441</strain>
    </source>
</reference>
<dbReference type="InterPro" id="IPR013149">
    <property type="entry name" value="ADH-like_C"/>
</dbReference>
<name>A0A0C9YM55_9AGAM</name>
<accession>A0A0C9YM55</accession>
<dbReference type="Pfam" id="PF08240">
    <property type="entry name" value="ADH_N"/>
    <property type="match status" value="1"/>
</dbReference>
<dbReference type="PANTHER" id="PTHR45033:SF3">
    <property type="entry name" value="DEHYDROGENASE, PUTATIVE (AFU_ORTHOLOGUE AFUA_2G13270)-RELATED"/>
    <property type="match status" value="1"/>
</dbReference>
<dbReference type="PANTHER" id="PTHR45033">
    <property type="match status" value="1"/>
</dbReference>
<dbReference type="InterPro" id="IPR036291">
    <property type="entry name" value="NAD(P)-bd_dom_sf"/>
</dbReference>
<dbReference type="OrthoDB" id="1706066at2759"/>
<dbReference type="SMART" id="SM00829">
    <property type="entry name" value="PKS_ER"/>
    <property type="match status" value="1"/>
</dbReference>
<reference evidence="2 3" key="1">
    <citation type="submission" date="2014-04" db="EMBL/GenBank/DDBJ databases">
        <authorList>
            <consortium name="DOE Joint Genome Institute"/>
            <person name="Kuo A."/>
            <person name="Kohler A."/>
            <person name="Costa M.D."/>
            <person name="Nagy L.G."/>
            <person name="Floudas D."/>
            <person name="Copeland A."/>
            <person name="Barry K.W."/>
            <person name="Cichocki N."/>
            <person name="Veneault-Fourrey C."/>
            <person name="LaButti K."/>
            <person name="Lindquist E.A."/>
            <person name="Lipzen A."/>
            <person name="Lundell T."/>
            <person name="Morin E."/>
            <person name="Murat C."/>
            <person name="Sun H."/>
            <person name="Tunlid A."/>
            <person name="Henrissat B."/>
            <person name="Grigoriev I.V."/>
            <person name="Hibbett D.S."/>
            <person name="Martin F."/>
            <person name="Nordberg H.P."/>
            <person name="Cantor M.N."/>
            <person name="Hua S.X."/>
        </authorList>
    </citation>
    <scope>NUCLEOTIDE SEQUENCE [LARGE SCALE GENOMIC DNA]</scope>
    <source>
        <strain evidence="2 3">441</strain>
    </source>
</reference>
<gene>
    <name evidence="2" type="ORF">PISMIDRAFT_9266</name>
</gene>
<dbReference type="Gene3D" id="3.90.180.10">
    <property type="entry name" value="Medium-chain alcohol dehydrogenases, catalytic domain"/>
    <property type="match status" value="1"/>
</dbReference>
<dbReference type="InterPro" id="IPR052711">
    <property type="entry name" value="Zinc_ADH-like"/>
</dbReference>
<dbReference type="AlphaFoldDB" id="A0A0C9YM55"/>
<feature type="domain" description="Enoyl reductase (ER)" evidence="1">
    <location>
        <begin position="21"/>
        <end position="365"/>
    </location>
</feature>
<evidence type="ECO:0000259" key="1">
    <source>
        <dbReference type="SMART" id="SM00829"/>
    </source>
</evidence>
<dbReference type="SUPFAM" id="SSF51735">
    <property type="entry name" value="NAD(P)-binding Rossmann-fold domains"/>
    <property type="match status" value="1"/>
</dbReference>
<protein>
    <recommendedName>
        <fullName evidence="1">Enoyl reductase (ER) domain-containing protein</fullName>
    </recommendedName>
</protein>
<keyword evidence="3" id="KW-1185">Reference proteome</keyword>
<evidence type="ECO:0000313" key="3">
    <source>
        <dbReference type="Proteomes" id="UP000054018"/>
    </source>
</evidence>
<dbReference type="STRING" id="765257.A0A0C9YM55"/>
<dbReference type="EMBL" id="KN833704">
    <property type="protein sequence ID" value="KIK26055.1"/>
    <property type="molecule type" value="Genomic_DNA"/>
</dbReference>
<dbReference type="InterPro" id="IPR011032">
    <property type="entry name" value="GroES-like_sf"/>
</dbReference>
<dbReference type="InterPro" id="IPR020843">
    <property type="entry name" value="ER"/>
</dbReference>
<dbReference type="Pfam" id="PF00107">
    <property type="entry name" value="ADH_zinc_N"/>
    <property type="match status" value="1"/>
</dbReference>
<dbReference type="InterPro" id="IPR013154">
    <property type="entry name" value="ADH-like_N"/>
</dbReference>
<dbReference type="HOGENOM" id="CLU_026673_3_4_1"/>
<sequence>MTSLPETTRALVVKQSPPERNPLYHDAAIEERAIPTPLKEGQVVVKMGAVAFNRKDLWIRLGQYPGITFGATFGSDGAGKVVASADPNDPLLHERVFLTPMRGWESSPDAPEKILTHSHRSDFGVVGGGTKPPLGTFAEYVVVERDQVLQTPEHLDDVHMAAWPVGGLTAWRAAVVHAQVTEGQNVLITGIGGGVALTALQICVAKGANVYVTSGSEDKIQRAIALGARGGVIYKSKDWPTQLAKLIGQHSTICNGAPVQLDSVIDSGGGDIMVQVNRILKPGGRVVVYGMTANPKISFTMREVLKHHRLIGSTMGSLEDLKDATAFIAERQIVPVVSHVLHGLGAAEDGFSLLRRGEQFGKIVIRLEDESVQGKANL</sequence>
<dbReference type="GO" id="GO:0016491">
    <property type="term" value="F:oxidoreductase activity"/>
    <property type="evidence" value="ECO:0007669"/>
    <property type="project" value="InterPro"/>
</dbReference>